<name>A0A0L8FFG4_OCTBM</name>
<accession>A0A0L8FFG4</accession>
<dbReference type="PANTHER" id="PTHR24020:SF20">
    <property type="entry name" value="PH DOMAIN-CONTAINING PROTEIN"/>
    <property type="match status" value="1"/>
</dbReference>
<dbReference type="Pfam" id="PF00092">
    <property type="entry name" value="VWA"/>
    <property type="match status" value="1"/>
</dbReference>
<dbReference type="PROSITE" id="PS50234">
    <property type="entry name" value="VWFA"/>
    <property type="match status" value="1"/>
</dbReference>
<gene>
    <name evidence="2" type="ORF">OCBIM_22023244mg</name>
</gene>
<dbReference type="InterPro" id="IPR050525">
    <property type="entry name" value="ECM_Assembly_Org"/>
</dbReference>
<reference evidence="2" key="1">
    <citation type="submission" date="2015-07" db="EMBL/GenBank/DDBJ databases">
        <title>MeaNS - Measles Nucleotide Surveillance Program.</title>
        <authorList>
            <person name="Tran T."/>
            <person name="Druce J."/>
        </authorList>
    </citation>
    <scope>NUCLEOTIDE SEQUENCE</scope>
    <source>
        <strain evidence="2">UCB-OBI-ISO-001</strain>
        <tissue evidence="2">Gonad</tissue>
    </source>
</reference>
<dbReference type="EMBL" id="KQ433290">
    <property type="protein sequence ID" value="KOF62463.1"/>
    <property type="molecule type" value="Genomic_DNA"/>
</dbReference>
<dbReference type="PANTHER" id="PTHR24020">
    <property type="entry name" value="COLLAGEN ALPHA"/>
    <property type="match status" value="1"/>
</dbReference>
<dbReference type="Gene3D" id="3.40.50.410">
    <property type="entry name" value="von Willebrand factor, type A domain"/>
    <property type="match status" value="1"/>
</dbReference>
<dbReference type="AlphaFoldDB" id="A0A0L8FFG4"/>
<evidence type="ECO:0000313" key="2">
    <source>
        <dbReference type="EMBL" id="KOF62463.1"/>
    </source>
</evidence>
<sequence length="103" mass="11268">RTNSFTQAAGDRGDAPNIAIILTDGKSNLKSATVAAARKLRNANVIVFAIGIGSNLNKAELKEIANSPSDKYMFTVSNFDALKFIEKELIKKTCEGMYEIIYH</sequence>
<feature type="non-terminal residue" evidence="2">
    <location>
        <position position="1"/>
    </location>
</feature>
<protein>
    <recommendedName>
        <fullName evidence="1">VWFA domain-containing protein</fullName>
    </recommendedName>
</protein>
<dbReference type="InterPro" id="IPR036465">
    <property type="entry name" value="vWFA_dom_sf"/>
</dbReference>
<dbReference type="InterPro" id="IPR002035">
    <property type="entry name" value="VWF_A"/>
</dbReference>
<feature type="domain" description="VWFA" evidence="1">
    <location>
        <begin position="1"/>
        <end position="89"/>
    </location>
</feature>
<proteinExistence type="predicted"/>
<organism evidence="2">
    <name type="scientific">Octopus bimaculoides</name>
    <name type="common">California two-spotted octopus</name>
    <dbReference type="NCBI Taxonomy" id="37653"/>
    <lineage>
        <taxon>Eukaryota</taxon>
        <taxon>Metazoa</taxon>
        <taxon>Spiralia</taxon>
        <taxon>Lophotrochozoa</taxon>
        <taxon>Mollusca</taxon>
        <taxon>Cephalopoda</taxon>
        <taxon>Coleoidea</taxon>
        <taxon>Octopodiformes</taxon>
        <taxon>Octopoda</taxon>
        <taxon>Incirrata</taxon>
        <taxon>Octopodidae</taxon>
        <taxon>Octopus</taxon>
    </lineage>
</organism>
<dbReference type="SUPFAM" id="SSF53300">
    <property type="entry name" value="vWA-like"/>
    <property type="match status" value="1"/>
</dbReference>
<evidence type="ECO:0000259" key="1">
    <source>
        <dbReference type="PROSITE" id="PS50234"/>
    </source>
</evidence>